<proteinExistence type="predicted"/>
<reference evidence="3" key="1">
    <citation type="submission" date="2010-11" db="EMBL/GenBank/DDBJ databases">
        <title>Complete genome sequence of Candidatus Liberibacter solanacearum CLso-ZC1.</title>
        <authorList>
            <person name="Lin H."/>
            <person name="Doddapaneni H.V."/>
            <person name="Lou B."/>
            <person name="Civerolo E.L."/>
            <person name="Chen C."/>
            <person name="Duan Y."/>
            <person name="Zhou L."/>
            <person name="Glynn J."/>
        </authorList>
    </citation>
    <scope>NUCLEOTIDE SEQUENCE [LARGE SCALE GENOMIC DNA]</scope>
    <source>
        <strain evidence="3">CLso-ZC1</strain>
    </source>
</reference>
<protein>
    <submittedName>
        <fullName evidence="2">Uncharacterized protein</fullName>
    </submittedName>
</protein>
<dbReference type="Proteomes" id="UP000007038">
    <property type="component" value="Chromosome"/>
</dbReference>
<sequence length="116" mass="13730">MVNFTKNKRILCSKIAILTMLVGCSDPVDRKREYDEKSLRNMRNLLRDQIHKINTHIDDIRKMRDFTVSNDSALSYMESVKKSQRLRQIAPKENDEYEKKIEELKKTLKVLDSIKS</sequence>
<dbReference type="RefSeq" id="WP_013462132.1">
    <property type="nucleotide sequence ID" value="NC_014774.1"/>
</dbReference>
<evidence type="ECO:0000256" key="1">
    <source>
        <dbReference type="SAM" id="Coils"/>
    </source>
</evidence>
<feature type="coiled-coil region" evidence="1">
    <location>
        <begin position="87"/>
        <end position="114"/>
    </location>
</feature>
<dbReference type="GeneID" id="96886191"/>
<gene>
    <name evidence="2" type="ordered locus">CKC_03635</name>
</gene>
<dbReference type="HOGENOM" id="CLU_2093865_0_0_5"/>
<dbReference type="STRING" id="658172.CKC_03635"/>
<name>E4UBH0_LIBSC</name>
<organism evidence="2 3">
    <name type="scientific">Liberibacter solanacearum (strain CLso-ZC1)</name>
    <dbReference type="NCBI Taxonomy" id="658172"/>
    <lineage>
        <taxon>Bacteria</taxon>
        <taxon>Pseudomonadati</taxon>
        <taxon>Pseudomonadota</taxon>
        <taxon>Alphaproteobacteria</taxon>
        <taxon>Hyphomicrobiales</taxon>
        <taxon>Rhizobiaceae</taxon>
        <taxon>Liberibacter</taxon>
    </lineage>
</organism>
<dbReference type="KEGG" id="lso:CKC_03635"/>
<evidence type="ECO:0000313" key="2">
    <source>
        <dbReference type="EMBL" id="ADR52476.1"/>
    </source>
</evidence>
<keyword evidence="1" id="KW-0175">Coiled coil</keyword>
<reference evidence="2 3" key="3">
    <citation type="journal article" date="2011" name="PLoS ONE">
        <title>The Complete Genome Sequence of 'Candidatus Liberibacter solanacearum', the Bacterium Associated with Potato Zebra Chip Disease.</title>
        <authorList>
            <person name="Lin H."/>
            <person name="Lou B."/>
            <person name="Glynn J.M."/>
            <person name="Doddapaneni H."/>
            <person name="Civerolo E.L."/>
            <person name="Chen C."/>
            <person name="Duan Y."/>
            <person name="Zhou L."/>
            <person name="Vahling C.M."/>
        </authorList>
    </citation>
    <scope>NUCLEOTIDE SEQUENCE [LARGE SCALE GENOMIC DNA]</scope>
    <source>
        <strain evidence="2 3">CLso-ZC1</strain>
    </source>
</reference>
<evidence type="ECO:0000313" key="3">
    <source>
        <dbReference type="Proteomes" id="UP000007038"/>
    </source>
</evidence>
<accession>E4UBH0</accession>
<reference key="2">
    <citation type="submission" date="2010-11" db="EMBL/GenBank/DDBJ databases">
        <authorList>
            <person name="Lin H."/>
            <person name="Doddapaneni H.V."/>
            <person name="Lou B."/>
            <person name="Civerolo E.L."/>
            <person name="Chen C."/>
            <person name="Duan Y."/>
            <person name="Zhou L."/>
            <person name="Glynn J."/>
        </authorList>
    </citation>
    <scope>NUCLEOTIDE SEQUENCE</scope>
    <source>
        <strain>CLso-ZC1</strain>
    </source>
</reference>
<dbReference type="AlphaFoldDB" id="E4UBH0"/>
<dbReference type="EMBL" id="CP002371">
    <property type="protein sequence ID" value="ADR52476.1"/>
    <property type="molecule type" value="Genomic_DNA"/>
</dbReference>